<keyword evidence="3" id="KW-0472">Membrane</keyword>
<evidence type="ECO:0000256" key="2">
    <source>
        <dbReference type="ARBA" id="ARBA00023002"/>
    </source>
</evidence>
<dbReference type="AlphaFoldDB" id="J7J097"/>
<name>J7J097_DESMD</name>
<protein>
    <submittedName>
        <fullName evidence="5">Nitroreductase</fullName>
    </submittedName>
</protein>
<dbReference type="STRING" id="768704.Desmer_2842"/>
<dbReference type="HOGENOM" id="CLU_070764_7_0_9"/>
<dbReference type="InterPro" id="IPR000415">
    <property type="entry name" value="Nitroreductase-like"/>
</dbReference>
<sequence length="188" mass="21188">MITNETLKVIRQRRSIRSFKEEQIKDEEIQAILEAGMYAPNAGNQAWHFTVIQNKKLLEKLNLAAKQGAQQMDIEHLRALGNDKEFNCLYHAPTLIIVSGDEKAFVPLEADCAAATQNLLLAAESIGVGACWIFFVLLAFNSPLGTELRNELKLPEGYKPYYTAVFGYKDDIVGDVQDRKPNLITYIR</sequence>
<reference evidence="6" key="2">
    <citation type="submission" date="2012-08" db="EMBL/GenBank/DDBJ databases">
        <title>Finished genome of Desulfosporosinus meridiei DSM 13257.</title>
        <authorList>
            <person name="Huntemann M."/>
            <person name="Wei C.-L."/>
            <person name="Han J."/>
            <person name="Detter J.C."/>
            <person name="Han C."/>
            <person name="Davenport K."/>
            <person name="Daligault H."/>
            <person name="Erkkila T."/>
            <person name="Gu W."/>
            <person name="Munk A.C.C."/>
            <person name="Teshima H."/>
            <person name="Xu Y."/>
            <person name="Chain P."/>
            <person name="Tapia R."/>
            <person name="Chen A."/>
            <person name="Krypides N."/>
            <person name="Mavromatis K."/>
            <person name="Markowitz V."/>
            <person name="Szeto E."/>
            <person name="Ivanova N."/>
            <person name="Mikhailova N."/>
            <person name="Ovchinnikova G."/>
            <person name="Pagani I."/>
            <person name="Pati A."/>
            <person name="Goodwin L."/>
            <person name="Peters L."/>
            <person name="Pitluck S."/>
            <person name="Woyke T."/>
            <person name="Pester M."/>
            <person name="Spring S."/>
            <person name="Ollivier B."/>
            <person name="Rattei T."/>
            <person name="Klenk H.-P."/>
            <person name="Wagner M."/>
            <person name="Loy A."/>
        </authorList>
    </citation>
    <scope>NUCLEOTIDE SEQUENCE [LARGE SCALE GENOMIC DNA]</scope>
    <source>
        <strain evidence="6">ATCC BAA-275 / DSM 13257 / NCIMB 13706 / S10</strain>
    </source>
</reference>
<dbReference type="OrthoDB" id="9812105at2"/>
<feature type="transmembrane region" description="Helical" evidence="3">
    <location>
        <begin position="119"/>
        <end position="140"/>
    </location>
</feature>
<dbReference type="eggNOG" id="COG0778">
    <property type="taxonomic scope" value="Bacteria"/>
</dbReference>
<dbReference type="GO" id="GO:0016491">
    <property type="term" value="F:oxidoreductase activity"/>
    <property type="evidence" value="ECO:0007669"/>
    <property type="project" value="UniProtKB-KW"/>
</dbReference>
<organism evidence="5 6">
    <name type="scientific">Desulfosporosinus meridiei (strain ATCC BAA-275 / DSM 13257 / KCTC 12902 / NCIMB 13706 / S10)</name>
    <dbReference type="NCBI Taxonomy" id="768704"/>
    <lineage>
        <taxon>Bacteria</taxon>
        <taxon>Bacillati</taxon>
        <taxon>Bacillota</taxon>
        <taxon>Clostridia</taxon>
        <taxon>Eubacteriales</taxon>
        <taxon>Desulfitobacteriaceae</taxon>
        <taxon>Desulfosporosinus</taxon>
    </lineage>
</organism>
<evidence type="ECO:0000313" key="6">
    <source>
        <dbReference type="Proteomes" id="UP000005262"/>
    </source>
</evidence>
<feature type="domain" description="Nitroreductase" evidence="4">
    <location>
        <begin position="10"/>
        <end position="168"/>
    </location>
</feature>
<proteinExistence type="inferred from homology"/>
<dbReference type="Pfam" id="PF00881">
    <property type="entry name" value="Nitroreductase"/>
    <property type="match status" value="1"/>
</dbReference>
<evidence type="ECO:0000313" key="5">
    <source>
        <dbReference type="EMBL" id="AFQ44748.1"/>
    </source>
</evidence>
<dbReference type="KEGG" id="dmi:Desmer_2842"/>
<dbReference type="EMBL" id="CP003629">
    <property type="protein sequence ID" value="AFQ44748.1"/>
    <property type="molecule type" value="Genomic_DNA"/>
</dbReference>
<keyword evidence="2" id="KW-0560">Oxidoreductase</keyword>
<keyword evidence="3" id="KW-0812">Transmembrane</keyword>
<dbReference type="PANTHER" id="PTHR43673">
    <property type="entry name" value="NAD(P)H NITROREDUCTASE YDGI-RELATED"/>
    <property type="match status" value="1"/>
</dbReference>
<comment type="similarity">
    <text evidence="1">Belongs to the nitroreductase family.</text>
</comment>
<evidence type="ECO:0000256" key="3">
    <source>
        <dbReference type="SAM" id="Phobius"/>
    </source>
</evidence>
<dbReference type="RefSeq" id="WP_014903661.1">
    <property type="nucleotide sequence ID" value="NC_018515.1"/>
</dbReference>
<dbReference type="Gene3D" id="3.40.109.10">
    <property type="entry name" value="NADH Oxidase"/>
    <property type="match status" value="1"/>
</dbReference>
<gene>
    <name evidence="5" type="ordered locus">Desmer_2842</name>
</gene>
<keyword evidence="6" id="KW-1185">Reference proteome</keyword>
<dbReference type="Proteomes" id="UP000005262">
    <property type="component" value="Chromosome"/>
</dbReference>
<dbReference type="InterPro" id="IPR029479">
    <property type="entry name" value="Nitroreductase"/>
</dbReference>
<evidence type="ECO:0000256" key="1">
    <source>
        <dbReference type="ARBA" id="ARBA00007118"/>
    </source>
</evidence>
<accession>J7J097</accession>
<evidence type="ECO:0000259" key="4">
    <source>
        <dbReference type="Pfam" id="PF00881"/>
    </source>
</evidence>
<dbReference type="PANTHER" id="PTHR43673:SF10">
    <property type="entry name" value="NADH DEHYDROGENASE_NAD(P)H NITROREDUCTASE XCC3605-RELATED"/>
    <property type="match status" value="1"/>
</dbReference>
<reference evidence="5 6" key="1">
    <citation type="journal article" date="2012" name="J. Bacteriol.">
        <title>Complete genome sequences of Desulfosporosinus orientis DSM765T, Desulfosporosinus youngiae DSM17734T, Desulfosporosinus meridiei DSM13257T, and Desulfosporosinus acidiphilus DSM22704T.</title>
        <authorList>
            <person name="Pester M."/>
            <person name="Brambilla E."/>
            <person name="Alazard D."/>
            <person name="Rattei T."/>
            <person name="Weinmaier T."/>
            <person name="Han J."/>
            <person name="Lucas S."/>
            <person name="Lapidus A."/>
            <person name="Cheng J.F."/>
            <person name="Goodwin L."/>
            <person name="Pitluck S."/>
            <person name="Peters L."/>
            <person name="Ovchinnikova G."/>
            <person name="Teshima H."/>
            <person name="Detter J.C."/>
            <person name="Han C.S."/>
            <person name="Tapia R."/>
            <person name="Land M.L."/>
            <person name="Hauser L."/>
            <person name="Kyrpides N.C."/>
            <person name="Ivanova N.N."/>
            <person name="Pagani I."/>
            <person name="Huntmann M."/>
            <person name="Wei C.L."/>
            <person name="Davenport K.W."/>
            <person name="Daligault H."/>
            <person name="Chain P.S."/>
            <person name="Chen A."/>
            <person name="Mavromatis K."/>
            <person name="Markowitz V."/>
            <person name="Szeto E."/>
            <person name="Mikhailova N."/>
            <person name="Pati A."/>
            <person name="Wagner M."/>
            <person name="Woyke T."/>
            <person name="Ollivier B."/>
            <person name="Klenk H.P."/>
            <person name="Spring S."/>
            <person name="Loy A."/>
        </authorList>
    </citation>
    <scope>NUCLEOTIDE SEQUENCE [LARGE SCALE GENOMIC DNA]</scope>
    <source>
        <strain evidence="6">ATCC BAA-275 / DSM 13257 / NCIMB 13706 / S10</strain>
    </source>
</reference>
<keyword evidence="3" id="KW-1133">Transmembrane helix</keyword>
<dbReference type="SUPFAM" id="SSF55469">
    <property type="entry name" value="FMN-dependent nitroreductase-like"/>
    <property type="match status" value="1"/>
</dbReference>